<proteinExistence type="predicted"/>
<dbReference type="InterPro" id="IPR049128">
    <property type="entry name" value="Pop8-like_dom"/>
</dbReference>
<dbReference type="PANTHER" id="PTHR28173:SF1">
    <property type="entry name" value="RIBONUCLEASES P_MRP PROTEIN SUBUNIT POP8"/>
    <property type="match status" value="1"/>
</dbReference>
<reference evidence="3 4" key="1">
    <citation type="journal article" date="2003" name="Nature">
        <title>The genome sequence of the filamentous fungus Neurospora crassa.</title>
        <authorList>
            <person name="Galagan J.E."/>
            <person name="Calvo S.E."/>
            <person name="Borkovich K.A."/>
            <person name="Selker E.U."/>
            <person name="Read N.D."/>
            <person name="Jaffe D."/>
            <person name="FitzHugh W."/>
            <person name="Ma L.J."/>
            <person name="Smirnov S."/>
            <person name="Purcell S."/>
            <person name="Rehman B."/>
            <person name="Elkins T."/>
            <person name="Engels R."/>
            <person name="Wang S."/>
            <person name="Nielsen C.B."/>
            <person name="Butler J."/>
            <person name="Endrizzi M."/>
            <person name="Qui D."/>
            <person name="Ianakiev P."/>
            <person name="Bell-Pedersen D."/>
            <person name="Nelson M.A."/>
            <person name="Werner-Washburne M."/>
            <person name="Selitrennikoff C.P."/>
            <person name="Kinsey J.A."/>
            <person name="Braun E.L."/>
            <person name="Zelter A."/>
            <person name="Schulte U."/>
            <person name="Kothe G.O."/>
            <person name="Jedd G."/>
            <person name="Mewes W."/>
            <person name="Staben C."/>
            <person name="Marcotte E."/>
            <person name="Greenberg D."/>
            <person name="Roy A."/>
            <person name="Foley K."/>
            <person name="Naylor J."/>
            <person name="Stange-Thomann N."/>
            <person name="Barrett R."/>
            <person name="Gnerre S."/>
            <person name="Kamal M."/>
            <person name="Kamvysselis M."/>
            <person name="Mauceli E."/>
            <person name="Bielke C."/>
            <person name="Rudd S."/>
            <person name="Frishman D."/>
            <person name="Krystofova S."/>
            <person name="Rasmussen C."/>
            <person name="Metzenberg R.L."/>
            <person name="Perkins D.D."/>
            <person name="Kroken S."/>
            <person name="Cogoni C."/>
            <person name="Macino G."/>
            <person name="Catcheside D."/>
            <person name="Li W."/>
            <person name="Pratt R.J."/>
            <person name="Osmani S.A."/>
            <person name="DeSouza C.P."/>
            <person name="Glass L."/>
            <person name="Orbach M.J."/>
            <person name="Berglund J.A."/>
            <person name="Voelker R."/>
            <person name="Yarden O."/>
            <person name="Plamann M."/>
            <person name="Seiler S."/>
            <person name="Dunlap J."/>
            <person name="Radford A."/>
            <person name="Aramayo R."/>
            <person name="Natvig D.O."/>
            <person name="Alex L.A."/>
            <person name="Mannhaupt G."/>
            <person name="Ebbole D.J."/>
            <person name="Freitag M."/>
            <person name="Paulsen I."/>
            <person name="Sachs M.S."/>
            <person name="Lander E.S."/>
            <person name="Nusbaum C."/>
            <person name="Birren B."/>
        </authorList>
    </citation>
    <scope>NUCLEOTIDE SEQUENCE [LARGE SCALE GENOMIC DNA]</scope>
    <source>
        <strain evidence="4">ATCC 24698 / 74-OR23-1A / CBS 708.71 / DSM 1257 / FGSC 987</strain>
    </source>
</reference>
<organism evidence="3 4">
    <name type="scientific">Neurospora crassa (strain ATCC 24698 / 74-OR23-1A / CBS 708.71 / DSM 1257 / FGSC 987)</name>
    <dbReference type="NCBI Taxonomy" id="367110"/>
    <lineage>
        <taxon>Eukaryota</taxon>
        <taxon>Fungi</taxon>
        <taxon>Dikarya</taxon>
        <taxon>Ascomycota</taxon>
        <taxon>Pezizomycotina</taxon>
        <taxon>Sordariomycetes</taxon>
        <taxon>Sordariomycetidae</taxon>
        <taxon>Sordariales</taxon>
        <taxon>Sordariaceae</taxon>
        <taxon>Neurospora</taxon>
    </lineage>
</organism>
<feature type="compositionally biased region" description="Low complexity" evidence="1">
    <location>
        <begin position="44"/>
        <end position="65"/>
    </location>
</feature>
<dbReference type="PaxDb" id="5141-EFNCRP00000007565"/>
<dbReference type="InterPro" id="IPR020347">
    <property type="entry name" value="Pop8"/>
</dbReference>
<evidence type="ECO:0000259" key="2">
    <source>
        <dbReference type="Pfam" id="PF20976"/>
    </source>
</evidence>
<dbReference type="GO" id="GO:0005655">
    <property type="term" value="C:nucleolar ribonuclease P complex"/>
    <property type="evidence" value="ECO:0000318"/>
    <property type="project" value="GO_Central"/>
</dbReference>
<name>Q1K4R8_NEUCR</name>
<keyword evidence="4" id="KW-1185">Reference proteome</keyword>
<feature type="region of interest" description="Disordered" evidence="1">
    <location>
        <begin position="1"/>
        <end position="65"/>
    </location>
</feature>
<dbReference type="GO" id="GO:0008033">
    <property type="term" value="P:tRNA processing"/>
    <property type="evidence" value="ECO:0000318"/>
    <property type="project" value="GO_Central"/>
</dbReference>
<dbReference type="GO" id="GO:0034965">
    <property type="term" value="P:intronic box C/D snoRNA processing"/>
    <property type="evidence" value="ECO:0000318"/>
    <property type="project" value="GO_Central"/>
</dbReference>
<accession>Q1K4R8</accession>
<gene>
    <name evidence="3" type="ORF">NCU01434</name>
</gene>
<evidence type="ECO:0000313" key="3">
    <source>
        <dbReference type="EMBL" id="EAA26758.2"/>
    </source>
</evidence>
<dbReference type="PANTHER" id="PTHR28173">
    <property type="entry name" value="RIBONUCLEASES P/MRP PROTEIN SUBUNIT POP8"/>
    <property type="match status" value="1"/>
</dbReference>
<dbReference type="EMBL" id="CM002240">
    <property type="protein sequence ID" value="EAA26758.2"/>
    <property type="molecule type" value="Genomic_DNA"/>
</dbReference>
<dbReference type="GO" id="GO:0000172">
    <property type="term" value="C:ribonuclease MRP complex"/>
    <property type="evidence" value="ECO:0000318"/>
    <property type="project" value="GO_Central"/>
</dbReference>
<dbReference type="KEGG" id="ncr:NCU01434"/>
<evidence type="ECO:0000313" key="4">
    <source>
        <dbReference type="Proteomes" id="UP000001805"/>
    </source>
</evidence>
<feature type="domain" description="Ribonucleases P/MRP subunit Pop8-like" evidence="2">
    <location>
        <begin position="74"/>
        <end position="153"/>
    </location>
</feature>
<protein>
    <recommendedName>
        <fullName evidence="2">Ribonucleases P/MRP subunit Pop8-like domain-containing protein</fullName>
    </recommendedName>
</protein>
<evidence type="ECO:0000256" key="1">
    <source>
        <dbReference type="SAM" id="MobiDB-lite"/>
    </source>
</evidence>
<dbReference type="InParanoid" id="Q1K4R8"/>
<dbReference type="AlphaFoldDB" id="Q1K4R8"/>
<feature type="compositionally biased region" description="Polar residues" evidence="1">
    <location>
        <begin position="1"/>
        <end position="14"/>
    </location>
</feature>
<dbReference type="GO" id="GO:0000294">
    <property type="term" value="P:nuclear-transcribed mRNA catabolic process, RNase MRP-dependent"/>
    <property type="evidence" value="ECO:0000318"/>
    <property type="project" value="GO_Central"/>
</dbReference>
<feature type="compositionally biased region" description="Low complexity" evidence="1">
    <location>
        <begin position="15"/>
        <end position="37"/>
    </location>
</feature>
<dbReference type="GeneID" id="3872141"/>
<dbReference type="Proteomes" id="UP000001805">
    <property type="component" value="Chromosome 2, Linkage Group V"/>
</dbReference>
<sequence>MLKQSNTNLKSPNLTESTTFPNTTFTTTTTTKTTEMSTEMDIDPPTTNITITTKPTKSSKSQTLTQTTIRSPVFSYAHLSLVSPFPSSSSSSQNTPSLDDLTARHYLTTALRQFLGDTGASLAIDMLLVKGTECWVRVPREDLAAFAAAVTAYPGHNVGGEEQMLMRVVGCGDWLGALVGREGEARVWG</sequence>
<dbReference type="VEuPathDB" id="FungiDB:NCU01434"/>
<dbReference type="Pfam" id="PF20976">
    <property type="entry name" value="Pop8"/>
    <property type="match status" value="1"/>
</dbReference>
<dbReference type="STRING" id="367110.Q1K4R8"/>
<dbReference type="RefSeq" id="XP_955994.2">
    <property type="nucleotide sequence ID" value="XM_950901.2"/>
</dbReference>
<dbReference type="OrthoDB" id="5530243at2759"/>